<evidence type="ECO:0000313" key="5">
    <source>
        <dbReference type="EMBL" id="MCM1984018.1"/>
    </source>
</evidence>
<dbReference type="SMART" id="SM00028">
    <property type="entry name" value="TPR"/>
    <property type="match status" value="4"/>
</dbReference>
<dbReference type="PANTHER" id="PTHR44858">
    <property type="entry name" value="TETRATRICOPEPTIDE REPEAT PROTEIN 6"/>
    <property type="match status" value="1"/>
</dbReference>
<evidence type="ECO:0000256" key="1">
    <source>
        <dbReference type="ARBA" id="ARBA00022737"/>
    </source>
</evidence>
<feature type="repeat" description="TPR" evidence="3">
    <location>
        <begin position="58"/>
        <end position="91"/>
    </location>
</feature>
<keyword evidence="1" id="KW-0677">Repeat</keyword>
<dbReference type="PANTHER" id="PTHR44858:SF1">
    <property type="entry name" value="UDP-N-ACETYLGLUCOSAMINE--PEPTIDE N-ACETYLGLUCOSAMINYLTRANSFERASE SPINDLY-RELATED"/>
    <property type="match status" value="1"/>
</dbReference>
<comment type="caution">
    <text evidence="5">The sequence shown here is derived from an EMBL/GenBank/DDBJ whole genome shotgun (WGS) entry which is preliminary data.</text>
</comment>
<evidence type="ECO:0000256" key="4">
    <source>
        <dbReference type="SAM" id="MobiDB-lite"/>
    </source>
</evidence>
<reference evidence="5 6" key="1">
    <citation type="journal article" date="2015" name="Genome Announc.">
        <title>Draft Genome Sequence of Filamentous Marine Cyanobacterium Lyngbya confervoides Strain BDU141951.</title>
        <authorList>
            <person name="Chandrababunaidu M.M."/>
            <person name="Sen D."/>
            <person name="Tripathy S."/>
        </authorList>
    </citation>
    <scope>NUCLEOTIDE SEQUENCE [LARGE SCALE GENOMIC DNA]</scope>
    <source>
        <strain evidence="5 6">BDU141951</strain>
    </source>
</reference>
<organism evidence="5 6">
    <name type="scientific">Lyngbya confervoides BDU141951</name>
    <dbReference type="NCBI Taxonomy" id="1574623"/>
    <lineage>
        <taxon>Bacteria</taxon>
        <taxon>Bacillati</taxon>
        <taxon>Cyanobacteriota</taxon>
        <taxon>Cyanophyceae</taxon>
        <taxon>Oscillatoriophycideae</taxon>
        <taxon>Oscillatoriales</taxon>
        <taxon>Microcoleaceae</taxon>
        <taxon>Lyngbya</taxon>
    </lineage>
</organism>
<dbReference type="Proteomes" id="UP000031561">
    <property type="component" value="Unassembled WGS sequence"/>
</dbReference>
<proteinExistence type="predicted"/>
<dbReference type="AlphaFoldDB" id="A0ABD4T5Q2"/>
<dbReference type="SUPFAM" id="SSF48452">
    <property type="entry name" value="TPR-like"/>
    <property type="match status" value="2"/>
</dbReference>
<dbReference type="EMBL" id="JTHE03000084">
    <property type="protein sequence ID" value="MCM1984018.1"/>
    <property type="molecule type" value="Genomic_DNA"/>
</dbReference>
<evidence type="ECO:0000256" key="2">
    <source>
        <dbReference type="ARBA" id="ARBA00022803"/>
    </source>
</evidence>
<dbReference type="InterPro" id="IPR011990">
    <property type="entry name" value="TPR-like_helical_dom_sf"/>
</dbReference>
<keyword evidence="6" id="KW-1185">Reference proteome</keyword>
<dbReference type="Gene3D" id="1.25.40.10">
    <property type="entry name" value="Tetratricopeptide repeat domain"/>
    <property type="match status" value="2"/>
</dbReference>
<dbReference type="PROSITE" id="PS50005">
    <property type="entry name" value="TPR"/>
    <property type="match status" value="1"/>
</dbReference>
<accession>A0ABD4T5Q2</accession>
<evidence type="ECO:0000256" key="3">
    <source>
        <dbReference type="PROSITE-ProRule" id="PRU00339"/>
    </source>
</evidence>
<dbReference type="Pfam" id="PF13432">
    <property type="entry name" value="TPR_16"/>
    <property type="match status" value="1"/>
</dbReference>
<evidence type="ECO:0000313" key="6">
    <source>
        <dbReference type="Proteomes" id="UP000031561"/>
    </source>
</evidence>
<feature type="region of interest" description="Disordered" evidence="4">
    <location>
        <begin position="800"/>
        <end position="819"/>
    </location>
</feature>
<gene>
    <name evidence="5" type="ORF">QQ91_0014435</name>
</gene>
<sequence length="819" mass="93463">MGKRPGIRKELAQILPSSQTLEQQLNELLKKKQYSKAIRRLQQSLKRDPEQKLSMTEADIWLQQGKDEFEQSRYSQAEESFRQAMTLGPADQSHYWLAKTLLAQQEKEKALALFQSAFEDKTLPKDLGGCYLKLLFLNGQADVVETLIKTKSSRFYAPHLHWSRGVLALKSGTPEAALSHFEKMGRQASPGDYLATWRVYAHQCAGQWSKAQSLLGLHQPWLKRLPFREPRPQHPAKQRLVFHQIARDPQTQGSSEQWSELQASHLPQKADVWVLELLSLIRDDALHKAAHLVLELTAETAKRYPELQALYRPLLLLGGDQAFQEDAMACAAHFWESVVHTPTFDPKLALRLHQAYDASGDHRQDIQLLAQLLGWVRQEAKRTPQDWPETKLRATLAQLYCWLADQQMLIGSYREVDRSIDQAVQLAPNSPEVIARQGLRAFSKGKAQAAIPLLTQALELGCQYQDTYYVLVEVLERTGASETLKSVRRKFGQRFGDVGVETEVEIPAWLAALSFKNYEIMEDFVEEEDKPTPALSALEIFLGAAEDEPSSAQKVTINQSQALSQWDELLRSHPPQIQVDILKAIYLVIQQHARRNQKGITALQGHYAKQLVDLMDEVPQARRAHLMILALKNLSTERLAIAVQSTLQREIEPGNTLALAHLELNHVVPNRKLGPFIEKQLSQEPQNPLLLLAQATLSPNRSPTYQRYYDQGFELARRLQDATALQAYREEDWFKAQALTGQMLGLRRGRFNEVDQLDMAELLQQMAEKMLGRNVPPELLELLMPKLQAQMFNEFYEDEDDPIFLPPPPRKSANRKRKR</sequence>
<protein>
    <submittedName>
        <fullName evidence="5">Tetratricopeptide repeat protein</fullName>
    </submittedName>
</protein>
<name>A0ABD4T5Q2_9CYAN</name>
<dbReference type="RefSeq" id="WP_236096198.1">
    <property type="nucleotide sequence ID" value="NZ_JTHE03000084.1"/>
</dbReference>
<dbReference type="InterPro" id="IPR019734">
    <property type="entry name" value="TPR_rpt"/>
</dbReference>
<dbReference type="InterPro" id="IPR050498">
    <property type="entry name" value="Ycf3"/>
</dbReference>
<keyword evidence="2 3" id="KW-0802">TPR repeat</keyword>